<evidence type="ECO:0000313" key="2">
    <source>
        <dbReference type="Proteomes" id="UP001595420"/>
    </source>
</evidence>
<reference evidence="2" key="1">
    <citation type="journal article" date="2019" name="Int. J. Syst. Evol. Microbiol.">
        <title>The Global Catalogue of Microorganisms (GCM) 10K type strain sequencing project: providing services to taxonomists for standard genome sequencing and annotation.</title>
        <authorList>
            <consortium name="The Broad Institute Genomics Platform"/>
            <consortium name="The Broad Institute Genome Sequencing Center for Infectious Disease"/>
            <person name="Wu L."/>
            <person name="Ma J."/>
        </authorList>
    </citation>
    <scope>NUCLEOTIDE SEQUENCE [LARGE SCALE GENOMIC DNA]</scope>
    <source>
        <strain evidence="2">CGMCC 1.16855</strain>
    </source>
</reference>
<dbReference type="RefSeq" id="WP_216836528.1">
    <property type="nucleotide sequence ID" value="NZ_JAFNJS010000003.1"/>
</dbReference>
<proteinExistence type="predicted"/>
<accession>A0ABV7BV50</accession>
<sequence length="58" mass="6216">MARNVTSLAPKQAALWAAAREQAEAHRNLFANNQSLHDAAREQLAADCAAEGRISSPD</sequence>
<keyword evidence="2" id="KW-1185">Reference proteome</keyword>
<comment type="caution">
    <text evidence="1">The sequence shown here is derived from an EMBL/GenBank/DDBJ whole genome shotgun (WGS) entry which is preliminary data.</text>
</comment>
<dbReference type="Proteomes" id="UP001595420">
    <property type="component" value="Unassembled WGS sequence"/>
</dbReference>
<evidence type="ECO:0000313" key="1">
    <source>
        <dbReference type="EMBL" id="MFC3000433.1"/>
    </source>
</evidence>
<organism evidence="1 2">
    <name type="scientific">Falsiroseomonas tokyonensis</name>
    <dbReference type="NCBI Taxonomy" id="430521"/>
    <lineage>
        <taxon>Bacteria</taxon>
        <taxon>Pseudomonadati</taxon>
        <taxon>Pseudomonadota</taxon>
        <taxon>Alphaproteobacteria</taxon>
        <taxon>Acetobacterales</taxon>
        <taxon>Roseomonadaceae</taxon>
        <taxon>Falsiroseomonas</taxon>
    </lineage>
</organism>
<dbReference type="EMBL" id="JBHRSB010000003">
    <property type="protein sequence ID" value="MFC3000433.1"/>
    <property type="molecule type" value="Genomic_DNA"/>
</dbReference>
<name>A0ABV7BV50_9PROT</name>
<protein>
    <submittedName>
        <fullName evidence="1">Uncharacterized protein</fullName>
    </submittedName>
</protein>
<gene>
    <name evidence="1" type="ORF">ACFOD3_11055</name>
</gene>